<dbReference type="KEGG" id="tps:THAPSDRAFT_7602"/>
<evidence type="ECO:0000256" key="1">
    <source>
        <dbReference type="SAM" id="MobiDB-lite"/>
    </source>
</evidence>
<evidence type="ECO:0000313" key="2">
    <source>
        <dbReference type="EMBL" id="EED90655.1"/>
    </source>
</evidence>
<dbReference type="HOGENOM" id="CLU_401475_0_0_1"/>
<dbReference type="EMBL" id="CM000644">
    <property type="protein sequence ID" value="EED90655.1"/>
    <property type="molecule type" value="Genomic_DNA"/>
</dbReference>
<dbReference type="RefSeq" id="XP_002291804.1">
    <property type="nucleotide sequence ID" value="XM_002291768.1"/>
</dbReference>
<dbReference type="Proteomes" id="UP000001449">
    <property type="component" value="Chromosome 8"/>
</dbReference>
<dbReference type="InParanoid" id="B8C6Z7"/>
<feature type="compositionally biased region" description="Polar residues" evidence="1">
    <location>
        <begin position="16"/>
        <end position="34"/>
    </location>
</feature>
<feature type="region of interest" description="Disordered" evidence="1">
    <location>
        <begin position="1"/>
        <end position="62"/>
    </location>
</feature>
<gene>
    <name evidence="2" type="ORF">THAPSDRAFT_7602</name>
</gene>
<name>B8C6Z7_THAPS</name>
<dbReference type="PaxDb" id="35128-Thaps7602"/>
<dbReference type="eggNOG" id="ENOG502TGBX">
    <property type="taxonomic scope" value="Eukaryota"/>
</dbReference>
<evidence type="ECO:0000313" key="3">
    <source>
        <dbReference type="Proteomes" id="UP000001449"/>
    </source>
</evidence>
<accession>B8C6Z7</accession>
<dbReference type="AlphaFoldDB" id="B8C6Z7"/>
<protein>
    <submittedName>
        <fullName evidence="2">Uncharacterized protein</fullName>
    </submittedName>
</protein>
<sequence>MPSLKLLSEVTDGANRDQSTTEHVMTSNMTINGGDSSSDDDDRFSQVAAKTNVKPKQKKKAPSSFSIASAITKHQLQQTRHYELTNHNETNNDNVADIVGVVLSTTIQPEPLHNIPSLHSNAKAKNNKSRIHLLIGDNSLPSGQCARITLNISPSNMATSMASLLGVNGMGGGLLKSPSVDLQSNGYAINGSSSAAGMLQPGDVVRWNRMEVRADYSGMMSDASRKKDENIETLKKKLRISTDDDKERNAANTPTDTQQHTLLNVVCDITTSWKDPAAGPVLARICRILPTQNGEYRLEWENFVDSSMETSQEVVDELARWYCLHAMAHFLKSTSIISSKQLCHKRRLRDITSSNILSHVVVKVLRCEKSHLLSALAQNTNNYLGKYETTQTRNSESGIVTHATISDGSESDDIIGINSCVGQVGGASNFLSKAISSILLQSMAEGTHILLTHVLSQRTMGSGVLQGRESLFLVPTRETTATIVTSDHPYFKKQSPRHDGENPFASQPITLERSSQLFSLTQQHSPSNKGGDSVQSSRGLMAVVSPLVDIIIDGVDTSLVEGKYWDSPMALSKFLIEQPNVVTGMPAFSSLPSYRTATIILDPNVFSRGMILNADGDALKLLCMDVPAEDMLVEECSKSVSVSHPYLPHVGAMLKALCEEKALIRWILEQESECNWFVSSAMIVEA</sequence>
<proteinExistence type="predicted"/>
<reference evidence="2 3" key="2">
    <citation type="journal article" date="2008" name="Nature">
        <title>The Phaeodactylum genome reveals the evolutionary history of diatom genomes.</title>
        <authorList>
            <person name="Bowler C."/>
            <person name="Allen A.E."/>
            <person name="Badger J.H."/>
            <person name="Grimwood J."/>
            <person name="Jabbari K."/>
            <person name="Kuo A."/>
            <person name="Maheswari U."/>
            <person name="Martens C."/>
            <person name="Maumus F."/>
            <person name="Otillar R.P."/>
            <person name="Rayko E."/>
            <person name="Salamov A."/>
            <person name="Vandepoele K."/>
            <person name="Beszteri B."/>
            <person name="Gruber A."/>
            <person name="Heijde M."/>
            <person name="Katinka M."/>
            <person name="Mock T."/>
            <person name="Valentin K."/>
            <person name="Verret F."/>
            <person name="Berges J.A."/>
            <person name="Brownlee C."/>
            <person name="Cadoret J.P."/>
            <person name="Chiovitti A."/>
            <person name="Choi C.J."/>
            <person name="Coesel S."/>
            <person name="De Martino A."/>
            <person name="Detter J.C."/>
            <person name="Durkin C."/>
            <person name="Falciatore A."/>
            <person name="Fournet J."/>
            <person name="Haruta M."/>
            <person name="Huysman M.J."/>
            <person name="Jenkins B.D."/>
            <person name="Jiroutova K."/>
            <person name="Jorgensen R.E."/>
            <person name="Joubert Y."/>
            <person name="Kaplan A."/>
            <person name="Kroger N."/>
            <person name="Kroth P.G."/>
            <person name="La Roche J."/>
            <person name="Lindquist E."/>
            <person name="Lommer M."/>
            <person name="Martin-Jezequel V."/>
            <person name="Lopez P.J."/>
            <person name="Lucas S."/>
            <person name="Mangogna M."/>
            <person name="McGinnis K."/>
            <person name="Medlin L.K."/>
            <person name="Montsant A."/>
            <person name="Oudot-Le Secq M.P."/>
            <person name="Napoli C."/>
            <person name="Obornik M."/>
            <person name="Parker M.S."/>
            <person name="Petit J.L."/>
            <person name="Porcel B.M."/>
            <person name="Poulsen N."/>
            <person name="Robison M."/>
            <person name="Rychlewski L."/>
            <person name="Rynearson T.A."/>
            <person name="Schmutz J."/>
            <person name="Shapiro H."/>
            <person name="Siaut M."/>
            <person name="Stanley M."/>
            <person name="Sussman M.R."/>
            <person name="Taylor A.R."/>
            <person name="Vardi A."/>
            <person name="von Dassow P."/>
            <person name="Vyverman W."/>
            <person name="Willis A."/>
            <person name="Wyrwicz L.S."/>
            <person name="Rokhsar D.S."/>
            <person name="Weissenbach J."/>
            <person name="Armbrust E.V."/>
            <person name="Green B.R."/>
            <person name="Van de Peer Y."/>
            <person name="Grigoriev I.V."/>
        </authorList>
    </citation>
    <scope>NUCLEOTIDE SEQUENCE [LARGE SCALE GENOMIC DNA]</scope>
    <source>
        <strain evidence="2 3">CCMP1335</strain>
    </source>
</reference>
<keyword evidence="3" id="KW-1185">Reference proteome</keyword>
<reference evidence="2 3" key="1">
    <citation type="journal article" date="2004" name="Science">
        <title>The genome of the diatom Thalassiosira pseudonana: ecology, evolution, and metabolism.</title>
        <authorList>
            <person name="Armbrust E.V."/>
            <person name="Berges J.A."/>
            <person name="Bowler C."/>
            <person name="Green B.R."/>
            <person name="Martinez D."/>
            <person name="Putnam N.H."/>
            <person name="Zhou S."/>
            <person name="Allen A.E."/>
            <person name="Apt K.E."/>
            <person name="Bechner M."/>
            <person name="Brzezinski M.A."/>
            <person name="Chaal B.K."/>
            <person name="Chiovitti A."/>
            <person name="Davis A.K."/>
            <person name="Demarest M.S."/>
            <person name="Detter J.C."/>
            <person name="Glavina T."/>
            <person name="Goodstein D."/>
            <person name="Hadi M.Z."/>
            <person name="Hellsten U."/>
            <person name="Hildebrand M."/>
            <person name="Jenkins B.D."/>
            <person name="Jurka J."/>
            <person name="Kapitonov V.V."/>
            <person name="Kroger N."/>
            <person name="Lau W.W."/>
            <person name="Lane T.W."/>
            <person name="Larimer F.W."/>
            <person name="Lippmeier J.C."/>
            <person name="Lucas S."/>
            <person name="Medina M."/>
            <person name="Montsant A."/>
            <person name="Obornik M."/>
            <person name="Parker M.S."/>
            <person name="Palenik B."/>
            <person name="Pazour G.J."/>
            <person name="Richardson P.M."/>
            <person name="Rynearson T.A."/>
            <person name="Saito M.A."/>
            <person name="Schwartz D.C."/>
            <person name="Thamatrakoln K."/>
            <person name="Valentin K."/>
            <person name="Vardi A."/>
            <person name="Wilkerson F.P."/>
            <person name="Rokhsar D.S."/>
        </authorList>
    </citation>
    <scope>NUCLEOTIDE SEQUENCE [LARGE SCALE GENOMIC DNA]</scope>
    <source>
        <strain evidence="2 3">CCMP1335</strain>
    </source>
</reference>
<organism evidence="2 3">
    <name type="scientific">Thalassiosira pseudonana</name>
    <name type="common">Marine diatom</name>
    <name type="synonym">Cyclotella nana</name>
    <dbReference type="NCBI Taxonomy" id="35128"/>
    <lineage>
        <taxon>Eukaryota</taxon>
        <taxon>Sar</taxon>
        <taxon>Stramenopiles</taxon>
        <taxon>Ochrophyta</taxon>
        <taxon>Bacillariophyta</taxon>
        <taxon>Coscinodiscophyceae</taxon>
        <taxon>Thalassiosirophycidae</taxon>
        <taxon>Thalassiosirales</taxon>
        <taxon>Thalassiosiraceae</taxon>
        <taxon>Thalassiosira</taxon>
    </lineage>
</organism>
<dbReference type="GeneID" id="7452812"/>